<organism evidence="1 2">
    <name type="scientific">Rozella allomycis (strain CSF55)</name>
    <dbReference type="NCBI Taxonomy" id="988480"/>
    <lineage>
        <taxon>Eukaryota</taxon>
        <taxon>Fungi</taxon>
        <taxon>Fungi incertae sedis</taxon>
        <taxon>Cryptomycota</taxon>
        <taxon>Cryptomycota incertae sedis</taxon>
        <taxon>Rozella</taxon>
    </lineage>
</organism>
<evidence type="ECO:0000313" key="2">
    <source>
        <dbReference type="Proteomes" id="UP000281549"/>
    </source>
</evidence>
<dbReference type="Proteomes" id="UP000281549">
    <property type="component" value="Unassembled WGS sequence"/>
</dbReference>
<dbReference type="EMBL" id="ML006814">
    <property type="protein sequence ID" value="RKP16221.1"/>
    <property type="molecule type" value="Genomic_DNA"/>
</dbReference>
<evidence type="ECO:0000313" key="1">
    <source>
        <dbReference type="EMBL" id="RKP16221.1"/>
    </source>
</evidence>
<sequence length="429" mass="47395">MEAQNLQDNSNSDDNDVTEAYRKLRDANEAFRDRLYKRRVDVFHSIVTDLAQPQNNGSFMRMVRSVKKRKLKDHCQLDHKNINHHMDYFKSTFGSAPMGNFVEEVNFDVENDESVDENDNLLSDVVNLNDDNESILLEEPSSISSLNSININQSNANHGISNLPYSNLYSSSSPSDLGEVMLIDLPCPSTNSTSLSKSHFNHINNRALPYQVDASTNVNHEISNLPASISPILCSSSLPSSDLDEVMLIDLPCPSSISNSSSLSNLNLINNQSLPCQVDASTSNLSKGKSLNDDNERILHKEPSSISSLNSIKSIQSNVNHGISNLPASHSPILCPSSLSPSDPDEVMSIDLPCPPSISNSTSITNLNLIKNQTLPYQVDASSSTSTLKLYTSSKSIKGKSLRSTYLNIFRMRTTQKMIVSSWKNFHLL</sequence>
<gene>
    <name evidence="1" type="ORF">ROZALSC1DRAFT_25524</name>
</gene>
<accession>A0A4P9YCA6</accession>
<protein>
    <submittedName>
        <fullName evidence="1">Uncharacterized protein</fullName>
    </submittedName>
</protein>
<dbReference type="AlphaFoldDB" id="A0A4P9YCA6"/>
<proteinExistence type="predicted"/>
<reference evidence="2" key="1">
    <citation type="journal article" date="2018" name="Nat. Microbiol.">
        <title>Leveraging single-cell genomics to expand the fungal tree of life.</title>
        <authorList>
            <person name="Ahrendt S.R."/>
            <person name="Quandt C.A."/>
            <person name="Ciobanu D."/>
            <person name="Clum A."/>
            <person name="Salamov A."/>
            <person name="Andreopoulos B."/>
            <person name="Cheng J.F."/>
            <person name="Woyke T."/>
            <person name="Pelin A."/>
            <person name="Henrissat B."/>
            <person name="Reynolds N.K."/>
            <person name="Benny G.L."/>
            <person name="Smith M.E."/>
            <person name="James T.Y."/>
            <person name="Grigoriev I.V."/>
        </authorList>
    </citation>
    <scope>NUCLEOTIDE SEQUENCE [LARGE SCALE GENOMIC DNA]</scope>
    <source>
        <strain evidence="2">CSF55</strain>
    </source>
</reference>
<name>A0A4P9YCA6_ROZAC</name>